<keyword evidence="1" id="KW-1133">Transmembrane helix</keyword>
<comment type="caution">
    <text evidence="2">The sequence shown here is derived from an EMBL/GenBank/DDBJ whole genome shotgun (WGS) entry which is preliminary data.</text>
</comment>
<reference evidence="2 3" key="1">
    <citation type="submission" date="2018-08" db="EMBL/GenBank/DDBJ databases">
        <title>A genome reference for cultivated species of the human gut microbiota.</title>
        <authorList>
            <person name="Zou Y."/>
            <person name="Xue W."/>
            <person name="Luo G."/>
        </authorList>
    </citation>
    <scope>NUCLEOTIDE SEQUENCE [LARGE SCALE GENOMIC DNA]</scope>
    <source>
        <strain evidence="2 3">AF15-20</strain>
    </source>
</reference>
<evidence type="ECO:0000313" key="2">
    <source>
        <dbReference type="EMBL" id="RGU92186.1"/>
    </source>
</evidence>
<dbReference type="EMBL" id="QRYQ01000007">
    <property type="protein sequence ID" value="RGU92186.1"/>
    <property type="molecule type" value="Genomic_DNA"/>
</dbReference>
<gene>
    <name evidence="2" type="ORF">DWW32_05145</name>
</gene>
<protein>
    <submittedName>
        <fullName evidence="2">Uncharacterized protein</fullName>
    </submittedName>
</protein>
<accession>A0A395WAJ8</accession>
<proteinExistence type="predicted"/>
<name>A0A395WAJ8_9FIRM</name>
<organism evidence="2 3">
    <name type="scientific">Holdemanella biformis</name>
    <dbReference type="NCBI Taxonomy" id="1735"/>
    <lineage>
        <taxon>Bacteria</taxon>
        <taxon>Bacillati</taxon>
        <taxon>Bacillota</taxon>
        <taxon>Erysipelotrichia</taxon>
        <taxon>Erysipelotrichales</taxon>
        <taxon>Erysipelotrichaceae</taxon>
        <taxon>Holdemanella</taxon>
    </lineage>
</organism>
<keyword evidence="1" id="KW-0812">Transmembrane</keyword>
<evidence type="ECO:0000313" key="3">
    <source>
        <dbReference type="Proteomes" id="UP000265489"/>
    </source>
</evidence>
<dbReference type="Proteomes" id="UP000265489">
    <property type="component" value="Unassembled WGS sequence"/>
</dbReference>
<feature type="transmembrane region" description="Helical" evidence="1">
    <location>
        <begin position="69"/>
        <end position="89"/>
    </location>
</feature>
<keyword evidence="1" id="KW-0472">Membrane</keyword>
<evidence type="ECO:0000256" key="1">
    <source>
        <dbReference type="SAM" id="Phobius"/>
    </source>
</evidence>
<dbReference type="AlphaFoldDB" id="A0A395WAJ8"/>
<dbReference type="RefSeq" id="WP_118325008.1">
    <property type="nucleotide sequence ID" value="NZ_CATXNH010000020.1"/>
</dbReference>
<sequence length="182" mass="21594">MSREVIVQRIEKSDLIDAKKELMIEIVQNKKEDDFDKKTDRLYRQFSKSSSFKKHAEKMVCRDDEKLKICNMMLVMSVTLTLFFLKAVLFSSYVVNFSVDAIVGCLAFVFSFINVRTKYRTLKRYNLVRDFIYLDGLSLLLCILFKMFFPVQVDFSLIILLVDYYLCKKRFKEKAFKMLEAN</sequence>
<dbReference type="GeneID" id="66579443"/>
<feature type="transmembrane region" description="Helical" evidence="1">
    <location>
        <begin position="95"/>
        <end position="115"/>
    </location>
</feature>